<name>A0A7J0DPR9_9ERIC</name>
<organism evidence="2 3">
    <name type="scientific">Actinidia rufa</name>
    <dbReference type="NCBI Taxonomy" id="165716"/>
    <lineage>
        <taxon>Eukaryota</taxon>
        <taxon>Viridiplantae</taxon>
        <taxon>Streptophyta</taxon>
        <taxon>Embryophyta</taxon>
        <taxon>Tracheophyta</taxon>
        <taxon>Spermatophyta</taxon>
        <taxon>Magnoliopsida</taxon>
        <taxon>eudicotyledons</taxon>
        <taxon>Gunneridae</taxon>
        <taxon>Pentapetalae</taxon>
        <taxon>asterids</taxon>
        <taxon>Ericales</taxon>
        <taxon>Actinidiaceae</taxon>
        <taxon>Actinidia</taxon>
    </lineage>
</organism>
<feature type="region of interest" description="Disordered" evidence="1">
    <location>
        <begin position="287"/>
        <end position="327"/>
    </location>
</feature>
<gene>
    <name evidence="2" type="ORF">Acr_00g0064570</name>
</gene>
<comment type="caution">
    <text evidence="2">The sequence shown here is derived from an EMBL/GenBank/DDBJ whole genome shotgun (WGS) entry which is preliminary data.</text>
</comment>
<keyword evidence="3" id="KW-1185">Reference proteome</keyword>
<dbReference type="Proteomes" id="UP000585474">
    <property type="component" value="Unassembled WGS sequence"/>
</dbReference>
<evidence type="ECO:0000313" key="2">
    <source>
        <dbReference type="EMBL" id="GFS39715.1"/>
    </source>
</evidence>
<reference evidence="3" key="1">
    <citation type="submission" date="2019-07" db="EMBL/GenBank/DDBJ databases">
        <title>De Novo Assembly of kiwifruit Actinidia rufa.</title>
        <authorList>
            <person name="Sugita-Konishi S."/>
            <person name="Sato K."/>
            <person name="Mori E."/>
            <person name="Abe Y."/>
            <person name="Kisaki G."/>
            <person name="Hamano K."/>
            <person name="Suezawa K."/>
            <person name="Otani M."/>
            <person name="Fukuda T."/>
            <person name="Manabe T."/>
            <person name="Gomi K."/>
            <person name="Tabuchi M."/>
            <person name="Akimitsu K."/>
            <person name="Kataoka I."/>
        </authorList>
    </citation>
    <scope>NUCLEOTIDE SEQUENCE [LARGE SCALE GENOMIC DNA]</scope>
    <source>
        <strain evidence="3">cv. Fuchu</strain>
    </source>
</reference>
<feature type="compositionally biased region" description="Basic and acidic residues" evidence="1">
    <location>
        <begin position="295"/>
        <end position="307"/>
    </location>
</feature>
<dbReference type="AlphaFoldDB" id="A0A7J0DPR9"/>
<evidence type="ECO:0000313" key="3">
    <source>
        <dbReference type="Proteomes" id="UP000585474"/>
    </source>
</evidence>
<evidence type="ECO:0000256" key="1">
    <source>
        <dbReference type="SAM" id="MobiDB-lite"/>
    </source>
</evidence>
<dbReference type="EMBL" id="BJWL01000336">
    <property type="protein sequence ID" value="GFS39715.1"/>
    <property type="molecule type" value="Genomic_DNA"/>
</dbReference>
<feature type="compositionally biased region" description="Basic and acidic residues" evidence="1">
    <location>
        <begin position="314"/>
        <end position="327"/>
    </location>
</feature>
<proteinExistence type="predicted"/>
<accession>A0A7J0DPR9</accession>
<protein>
    <submittedName>
        <fullName evidence="2">Uncharacterized protein</fullName>
    </submittedName>
</protein>
<feature type="region of interest" description="Disordered" evidence="1">
    <location>
        <begin position="179"/>
        <end position="210"/>
    </location>
</feature>
<sequence length="327" mass="36184">MKLNRSQLLVHDDATPDKFRKDHGILDNVLIERPRPLEDGLRSFPRYNGYVLAKVDRAADYLHQLKKKSEGLSSNKEEVKEVGEVTYFKLPILITVVAPALVLVTPVLVVSSGLEASDDLDFSLVQHMFKDLIEHLFIKGGGAAISSKEVHMAPKPKDIGPKKGKGVTPQIVQILTLVPNPGKAPEVGPPKRRKQGGKLGSVGTSSPSKAPELWSTEFAAFELGRKKRSQTMEGELKNTKDALVAEVKRREDNDNKAAKALCEVTIARERMIEAVQELTELKKIFNEEEYANQPAKDEADPSDKVRDFMAANKLGEEVETSRAGERD</sequence>